<dbReference type="KEGG" id="hro:HELRODRAFT_159677"/>
<dbReference type="Gene3D" id="2.60.120.260">
    <property type="entry name" value="Galactose-binding domain-like"/>
    <property type="match status" value="1"/>
</dbReference>
<dbReference type="CTD" id="20198408"/>
<evidence type="ECO:0000313" key="1">
    <source>
        <dbReference type="EMBL" id="ESO13077.1"/>
    </source>
</evidence>
<dbReference type="SUPFAM" id="SSF49785">
    <property type="entry name" value="Galactose-binding domain-like"/>
    <property type="match status" value="1"/>
</dbReference>
<protein>
    <recommendedName>
        <fullName evidence="4">Fucolectin tachylectin-4 pentraxin-1 domain-containing protein</fullName>
    </recommendedName>
</protein>
<dbReference type="OrthoDB" id="6102375at2759"/>
<organism evidence="2 3">
    <name type="scientific">Helobdella robusta</name>
    <name type="common">Californian leech</name>
    <dbReference type="NCBI Taxonomy" id="6412"/>
    <lineage>
        <taxon>Eukaryota</taxon>
        <taxon>Metazoa</taxon>
        <taxon>Spiralia</taxon>
        <taxon>Lophotrochozoa</taxon>
        <taxon>Annelida</taxon>
        <taxon>Clitellata</taxon>
        <taxon>Hirudinea</taxon>
        <taxon>Rhynchobdellida</taxon>
        <taxon>Glossiphoniidae</taxon>
        <taxon>Helobdella</taxon>
    </lineage>
</organism>
<reference evidence="2" key="3">
    <citation type="submission" date="2015-06" db="UniProtKB">
        <authorList>
            <consortium name="EnsemblMetazoa"/>
        </authorList>
    </citation>
    <scope>IDENTIFICATION</scope>
</reference>
<dbReference type="AlphaFoldDB" id="T1EPA8"/>
<dbReference type="InterPro" id="IPR008979">
    <property type="entry name" value="Galactose-bd-like_sf"/>
</dbReference>
<evidence type="ECO:0000313" key="2">
    <source>
        <dbReference type="EnsemblMetazoa" id="HelroP159677"/>
    </source>
</evidence>
<evidence type="ECO:0008006" key="4">
    <source>
        <dbReference type="Google" id="ProtNLM"/>
    </source>
</evidence>
<dbReference type="EMBL" id="KB095811">
    <property type="protein sequence ID" value="ESO13077.1"/>
    <property type="molecule type" value="Genomic_DNA"/>
</dbReference>
<gene>
    <name evidence="2" type="primary">20198408</name>
    <name evidence="1" type="ORF">HELRODRAFT_159677</name>
</gene>
<dbReference type="HOGENOM" id="CLU_2006337_0_0_1"/>
<sequence length="124" mass="14063">MAVDGIRSSVYSPDGRFFCEGGPPNWIVVQLADVFSIYYILLVNSNTAGSRLSKYIVGLNRSLGSVVNRWDYDLCGQYPRGTENSTWYITLCQSYSYGHRYVIVQSASDTDRYLTLCELEVYGR</sequence>
<dbReference type="PANTHER" id="PTHR45713">
    <property type="entry name" value="FTP DOMAIN-CONTAINING PROTEIN"/>
    <property type="match status" value="1"/>
</dbReference>
<dbReference type="InParanoid" id="T1EPA8"/>
<accession>T1EPA8</accession>
<dbReference type="InterPro" id="IPR051941">
    <property type="entry name" value="BG_Antigen-Binding_Lectin"/>
</dbReference>
<evidence type="ECO:0000313" key="3">
    <source>
        <dbReference type="Proteomes" id="UP000015101"/>
    </source>
</evidence>
<dbReference type="EnsemblMetazoa" id="HelroT159677">
    <property type="protein sequence ID" value="HelroP159677"/>
    <property type="gene ID" value="HelroG159677"/>
</dbReference>
<reference evidence="1 3" key="2">
    <citation type="journal article" date="2013" name="Nature">
        <title>Insights into bilaterian evolution from three spiralian genomes.</title>
        <authorList>
            <person name="Simakov O."/>
            <person name="Marletaz F."/>
            <person name="Cho S.J."/>
            <person name="Edsinger-Gonzales E."/>
            <person name="Havlak P."/>
            <person name="Hellsten U."/>
            <person name="Kuo D.H."/>
            <person name="Larsson T."/>
            <person name="Lv J."/>
            <person name="Arendt D."/>
            <person name="Savage R."/>
            <person name="Osoegawa K."/>
            <person name="de Jong P."/>
            <person name="Grimwood J."/>
            <person name="Chapman J.A."/>
            <person name="Shapiro H."/>
            <person name="Aerts A."/>
            <person name="Otillar R.P."/>
            <person name="Terry A.Y."/>
            <person name="Boore J.L."/>
            <person name="Grigoriev I.V."/>
            <person name="Lindberg D.R."/>
            <person name="Seaver E.C."/>
            <person name="Weisblat D.A."/>
            <person name="Putnam N.H."/>
            <person name="Rokhsar D.S."/>
        </authorList>
    </citation>
    <scope>NUCLEOTIDE SEQUENCE</scope>
</reference>
<dbReference type="PANTHER" id="PTHR45713:SF6">
    <property type="entry name" value="F5_8 TYPE C DOMAIN-CONTAINING PROTEIN"/>
    <property type="match status" value="1"/>
</dbReference>
<dbReference type="GeneID" id="20198408"/>
<reference evidence="3" key="1">
    <citation type="submission" date="2012-12" db="EMBL/GenBank/DDBJ databases">
        <authorList>
            <person name="Hellsten U."/>
            <person name="Grimwood J."/>
            <person name="Chapman J.A."/>
            <person name="Shapiro H."/>
            <person name="Aerts A."/>
            <person name="Otillar R.P."/>
            <person name="Terry A.Y."/>
            <person name="Boore J.L."/>
            <person name="Simakov O."/>
            <person name="Marletaz F."/>
            <person name="Cho S.-J."/>
            <person name="Edsinger-Gonzales E."/>
            <person name="Havlak P."/>
            <person name="Kuo D.-H."/>
            <person name="Larsson T."/>
            <person name="Lv J."/>
            <person name="Arendt D."/>
            <person name="Savage R."/>
            <person name="Osoegawa K."/>
            <person name="de Jong P."/>
            <person name="Lindberg D.R."/>
            <person name="Seaver E.C."/>
            <person name="Weisblat D.A."/>
            <person name="Putnam N.H."/>
            <person name="Grigoriev I.V."/>
            <person name="Rokhsar D.S."/>
        </authorList>
    </citation>
    <scope>NUCLEOTIDE SEQUENCE</scope>
</reference>
<proteinExistence type="predicted"/>
<dbReference type="RefSeq" id="XP_009009797.1">
    <property type="nucleotide sequence ID" value="XM_009011549.1"/>
</dbReference>
<dbReference type="EMBL" id="AMQM01000300">
    <property type="status" value="NOT_ANNOTATED_CDS"/>
    <property type="molecule type" value="Genomic_DNA"/>
</dbReference>
<keyword evidence="3" id="KW-1185">Reference proteome</keyword>
<dbReference type="Proteomes" id="UP000015101">
    <property type="component" value="Unassembled WGS sequence"/>
</dbReference>
<name>T1EPA8_HELRO</name>